<dbReference type="AlphaFoldDB" id="A0A6A6TD01"/>
<feature type="compositionally biased region" description="Polar residues" evidence="1">
    <location>
        <begin position="123"/>
        <end position="133"/>
    </location>
</feature>
<keyword evidence="3" id="KW-1185">Reference proteome</keyword>
<accession>A0A6A6TD01</accession>
<name>A0A6A6TD01_9PLEO</name>
<organism evidence="2 3">
    <name type="scientific">Lophiostoma macrostomum CBS 122681</name>
    <dbReference type="NCBI Taxonomy" id="1314788"/>
    <lineage>
        <taxon>Eukaryota</taxon>
        <taxon>Fungi</taxon>
        <taxon>Dikarya</taxon>
        <taxon>Ascomycota</taxon>
        <taxon>Pezizomycotina</taxon>
        <taxon>Dothideomycetes</taxon>
        <taxon>Pleosporomycetidae</taxon>
        <taxon>Pleosporales</taxon>
        <taxon>Lophiostomataceae</taxon>
        <taxon>Lophiostoma</taxon>
    </lineage>
</organism>
<protein>
    <submittedName>
        <fullName evidence="2">Uncharacterized protein</fullName>
    </submittedName>
</protein>
<dbReference type="Proteomes" id="UP000799324">
    <property type="component" value="Unassembled WGS sequence"/>
</dbReference>
<sequence length="146" mass="16417">MANALILVRAIDGIPHEKDSVRSLCLLAERNHVQLFFLFQMNKVFDAIRPQRLIAVRGLGSIADVVAKTLLSYLRKEGDRDPQATSLFAIWKSLTETKRGDGEERTRGIQDRNMLPLVGTLGAQESSKTSSYNRRGRTSESLFGRR</sequence>
<evidence type="ECO:0000313" key="3">
    <source>
        <dbReference type="Proteomes" id="UP000799324"/>
    </source>
</evidence>
<dbReference type="EMBL" id="MU004327">
    <property type="protein sequence ID" value="KAF2657207.1"/>
    <property type="molecule type" value="Genomic_DNA"/>
</dbReference>
<proteinExistence type="predicted"/>
<evidence type="ECO:0000313" key="2">
    <source>
        <dbReference type="EMBL" id="KAF2657207.1"/>
    </source>
</evidence>
<feature type="region of interest" description="Disordered" evidence="1">
    <location>
        <begin position="120"/>
        <end position="146"/>
    </location>
</feature>
<reference evidence="2" key="1">
    <citation type="journal article" date="2020" name="Stud. Mycol.">
        <title>101 Dothideomycetes genomes: a test case for predicting lifestyles and emergence of pathogens.</title>
        <authorList>
            <person name="Haridas S."/>
            <person name="Albert R."/>
            <person name="Binder M."/>
            <person name="Bloem J."/>
            <person name="Labutti K."/>
            <person name="Salamov A."/>
            <person name="Andreopoulos B."/>
            <person name="Baker S."/>
            <person name="Barry K."/>
            <person name="Bills G."/>
            <person name="Bluhm B."/>
            <person name="Cannon C."/>
            <person name="Castanera R."/>
            <person name="Culley D."/>
            <person name="Daum C."/>
            <person name="Ezra D."/>
            <person name="Gonzalez J."/>
            <person name="Henrissat B."/>
            <person name="Kuo A."/>
            <person name="Liang C."/>
            <person name="Lipzen A."/>
            <person name="Lutzoni F."/>
            <person name="Magnuson J."/>
            <person name="Mondo S."/>
            <person name="Nolan M."/>
            <person name="Ohm R."/>
            <person name="Pangilinan J."/>
            <person name="Park H.-J."/>
            <person name="Ramirez L."/>
            <person name="Alfaro M."/>
            <person name="Sun H."/>
            <person name="Tritt A."/>
            <person name="Yoshinaga Y."/>
            <person name="Zwiers L.-H."/>
            <person name="Turgeon B."/>
            <person name="Goodwin S."/>
            <person name="Spatafora J."/>
            <person name="Crous P."/>
            <person name="Grigoriev I."/>
        </authorList>
    </citation>
    <scope>NUCLEOTIDE SEQUENCE</scope>
    <source>
        <strain evidence="2">CBS 122681</strain>
    </source>
</reference>
<gene>
    <name evidence="2" type="ORF">K491DRAFT_714609</name>
</gene>
<evidence type="ECO:0000256" key="1">
    <source>
        <dbReference type="SAM" id="MobiDB-lite"/>
    </source>
</evidence>